<dbReference type="GO" id="GO:0004359">
    <property type="term" value="F:glutaminase activity"/>
    <property type="evidence" value="ECO:0007669"/>
    <property type="project" value="InterPro"/>
</dbReference>
<dbReference type="GO" id="GO:0005737">
    <property type="term" value="C:cytoplasm"/>
    <property type="evidence" value="ECO:0007669"/>
    <property type="project" value="InterPro"/>
</dbReference>
<feature type="binding site" evidence="8">
    <location>
        <begin position="34"/>
        <end position="41"/>
    </location>
    <ligand>
        <name>ATP</name>
        <dbReference type="ChEBI" id="CHEBI:30616"/>
    </ligand>
</feature>
<feature type="binding site" evidence="8">
    <location>
        <position position="143"/>
    </location>
    <ligand>
        <name>Mg(2+)</name>
        <dbReference type="ChEBI" id="CHEBI:18420"/>
    </ligand>
</feature>
<evidence type="ECO:0000256" key="5">
    <source>
        <dbReference type="ARBA" id="ARBA00022840"/>
    </source>
</evidence>
<comment type="similarity">
    <text evidence="1 8 9">Belongs to the NAD synthetase family.</text>
</comment>
<dbReference type="GO" id="GO:0003952">
    <property type="term" value="F:NAD+ synthase (glutamine-hydrolyzing) activity"/>
    <property type="evidence" value="ECO:0007669"/>
    <property type="project" value="InterPro"/>
</dbReference>
<keyword evidence="7 8" id="KW-0520">NAD</keyword>
<dbReference type="UniPathway" id="UPA00253">
    <property type="reaction ID" value="UER00333"/>
</dbReference>
<evidence type="ECO:0000256" key="9">
    <source>
        <dbReference type="RuleBase" id="RU003811"/>
    </source>
</evidence>
<evidence type="ECO:0000259" key="11">
    <source>
        <dbReference type="Pfam" id="PF02540"/>
    </source>
</evidence>
<dbReference type="NCBIfam" id="TIGR00552">
    <property type="entry name" value="nadE"/>
    <property type="match status" value="1"/>
</dbReference>
<proteinExistence type="inferred from homology"/>
<keyword evidence="3 8" id="KW-0479">Metal-binding</keyword>
<dbReference type="Proteomes" id="UP000315399">
    <property type="component" value="Unassembled WGS sequence"/>
</dbReference>
<dbReference type="InterPro" id="IPR022310">
    <property type="entry name" value="NAD/GMP_synthase"/>
</dbReference>
<evidence type="ECO:0000256" key="2">
    <source>
        <dbReference type="ARBA" id="ARBA00022598"/>
    </source>
</evidence>
<comment type="catalytic activity">
    <reaction evidence="8 10">
        <text>deamido-NAD(+) + NH4(+) + ATP = AMP + diphosphate + NAD(+) + H(+)</text>
        <dbReference type="Rhea" id="RHEA:21188"/>
        <dbReference type="ChEBI" id="CHEBI:15378"/>
        <dbReference type="ChEBI" id="CHEBI:28938"/>
        <dbReference type="ChEBI" id="CHEBI:30616"/>
        <dbReference type="ChEBI" id="CHEBI:33019"/>
        <dbReference type="ChEBI" id="CHEBI:57540"/>
        <dbReference type="ChEBI" id="CHEBI:58437"/>
        <dbReference type="ChEBI" id="CHEBI:456215"/>
        <dbReference type="EC" id="6.3.1.5"/>
    </reaction>
</comment>
<feature type="binding site" evidence="8">
    <location>
        <position position="158"/>
    </location>
    <ligand>
        <name>deamido-NAD(+)</name>
        <dbReference type="ChEBI" id="CHEBI:58437"/>
        <note>ligand shared between two neighboring subunits</note>
    </ligand>
</feature>
<evidence type="ECO:0000313" key="12">
    <source>
        <dbReference type="EMBL" id="TDA38367.1"/>
    </source>
</evidence>
<keyword evidence="5 8" id="KW-0067">ATP-binding</keyword>
<protein>
    <recommendedName>
        <fullName evidence="8 10">NH(3)-dependent NAD(+) synthetase</fullName>
        <ecNumber evidence="8 10">6.3.1.5</ecNumber>
    </recommendedName>
</protein>
<dbReference type="HAMAP" id="MF_00193">
    <property type="entry name" value="NadE_ammonia_dep"/>
    <property type="match status" value="1"/>
</dbReference>
<dbReference type="PANTHER" id="PTHR23090:SF9">
    <property type="entry name" value="GLUTAMINE-DEPENDENT NAD(+) SYNTHETASE"/>
    <property type="match status" value="1"/>
</dbReference>
<comment type="caution">
    <text evidence="12">The sequence shown here is derived from an EMBL/GenBank/DDBJ whole genome shotgun (WGS) entry which is preliminary data.</text>
</comment>
<sequence>MRAEVLKKLDAAGAEKCIIEFLRGRVKDRGVVFGLSGGLDSSTTAGLLVKAFGRDKVLALIMPEATSTPLVDLRDAMKVTEIFGLEHKTIDITEIVESFLKQVGRFGERVAEGNLKARIRMAILYYFANLEKRIVVGSGDRSELAIGYFTKYGDGGVDILPIGGLYKTQVRVLARHLGIPEEIAEKQSSPRLWPGHSIKEELGMDYDEIDAILYYHLDLGYDLSKIVELFGKENRQKVESVLRRVVENAHKLTTPPIARLPPEILFGRGATERSP</sequence>
<comment type="pathway">
    <text evidence="8">Cofactor biosynthesis; NAD(+) biosynthesis; NAD(+) from deamido-NAD(+) (ammonia route): step 1/1.</text>
</comment>
<keyword evidence="6 8" id="KW-0460">Magnesium</keyword>
<evidence type="ECO:0000256" key="10">
    <source>
        <dbReference type="RuleBase" id="RU003812"/>
    </source>
</evidence>
<dbReference type="GO" id="GO:0008795">
    <property type="term" value="F:NAD+ synthase activity"/>
    <property type="evidence" value="ECO:0007669"/>
    <property type="project" value="UniProtKB-UniRule"/>
</dbReference>
<dbReference type="CDD" id="cd00553">
    <property type="entry name" value="NAD_synthase"/>
    <property type="match status" value="1"/>
</dbReference>
<dbReference type="AlphaFoldDB" id="A0A523BBP7"/>
<feature type="binding site" evidence="8">
    <location>
        <position position="189"/>
    </location>
    <ligand>
        <name>ATP</name>
        <dbReference type="ChEBI" id="CHEBI:30616"/>
    </ligand>
</feature>
<comment type="caution">
    <text evidence="8">Lacks conserved residue(s) required for the propagation of feature annotation.</text>
</comment>
<keyword evidence="4 8" id="KW-0547">Nucleotide-binding</keyword>
<dbReference type="EMBL" id="QNVH01000040">
    <property type="protein sequence ID" value="TDA38367.1"/>
    <property type="molecule type" value="Genomic_DNA"/>
</dbReference>
<feature type="binding site" evidence="8">
    <location>
        <position position="167"/>
    </location>
    <ligand>
        <name>ATP</name>
        <dbReference type="ChEBI" id="CHEBI:30616"/>
    </ligand>
</feature>
<reference evidence="12 13" key="1">
    <citation type="journal article" date="2019" name="Nat. Microbiol.">
        <title>Expanding anaerobic alkane metabolism in the domain of Archaea.</title>
        <authorList>
            <person name="Wang Y."/>
            <person name="Wegener G."/>
            <person name="Hou J."/>
            <person name="Wang F."/>
            <person name="Xiao X."/>
        </authorList>
    </citation>
    <scope>NUCLEOTIDE SEQUENCE [LARGE SCALE GENOMIC DNA]</scope>
    <source>
        <strain evidence="12">WYZ-LMO10</strain>
    </source>
</reference>
<dbReference type="GO" id="GO:0009435">
    <property type="term" value="P:NAD+ biosynthetic process"/>
    <property type="evidence" value="ECO:0007669"/>
    <property type="project" value="UniProtKB-UniRule"/>
</dbReference>
<evidence type="ECO:0000256" key="6">
    <source>
        <dbReference type="ARBA" id="ARBA00022842"/>
    </source>
</evidence>
<dbReference type="GO" id="GO:0046872">
    <property type="term" value="F:metal ion binding"/>
    <property type="evidence" value="ECO:0007669"/>
    <property type="project" value="UniProtKB-KW"/>
</dbReference>
<comment type="function">
    <text evidence="8">Catalyzes the ATP-dependent amidation of deamido-NAD to form NAD. Uses ammonia as a nitrogen source.</text>
</comment>
<dbReference type="InterPro" id="IPR022926">
    <property type="entry name" value="NH(3)-dep_NAD(+)_synth"/>
</dbReference>
<feature type="binding site" description="in other chain" evidence="8">
    <location>
        <position position="151"/>
    </location>
    <ligand>
        <name>deamido-NAD(+)</name>
        <dbReference type="ChEBI" id="CHEBI:58437"/>
        <note>ligand shared between two neighboring subunits</note>
    </ligand>
</feature>
<evidence type="ECO:0000256" key="3">
    <source>
        <dbReference type="ARBA" id="ARBA00022723"/>
    </source>
</evidence>
<evidence type="ECO:0000313" key="13">
    <source>
        <dbReference type="Proteomes" id="UP000315399"/>
    </source>
</evidence>
<dbReference type="PANTHER" id="PTHR23090">
    <property type="entry name" value="NH 3 /GLUTAMINE-DEPENDENT NAD + SYNTHETASE"/>
    <property type="match status" value="1"/>
</dbReference>
<evidence type="ECO:0000256" key="1">
    <source>
        <dbReference type="ARBA" id="ARBA00005859"/>
    </source>
</evidence>
<feature type="binding site" description="in other chain" evidence="8">
    <location>
        <position position="118"/>
    </location>
    <ligand>
        <name>deamido-NAD(+)</name>
        <dbReference type="ChEBI" id="CHEBI:58437"/>
        <note>ligand shared between two neighboring subunits</note>
    </ligand>
</feature>
<gene>
    <name evidence="8" type="primary">nadE</name>
    <name evidence="12" type="ORF">DSO08_04320</name>
</gene>
<dbReference type="EC" id="6.3.1.5" evidence="8 10"/>
<feature type="binding site" evidence="8">
    <location>
        <position position="40"/>
    </location>
    <ligand>
        <name>Mg(2+)</name>
        <dbReference type="ChEBI" id="CHEBI:18420"/>
    </ligand>
</feature>
<accession>A0A523BBP7</accession>
<dbReference type="SUPFAM" id="SSF52402">
    <property type="entry name" value="Adenine nucleotide alpha hydrolases-like"/>
    <property type="match status" value="1"/>
</dbReference>
<dbReference type="FunFam" id="3.40.50.620:FF:000106">
    <property type="entry name" value="Glutamine-dependent NAD(+) synthetase"/>
    <property type="match status" value="1"/>
</dbReference>
<dbReference type="Gene3D" id="3.40.50.620">
    <property type="entry name" value="HUPs"/>
    <property type="match status" value="1"/>
</dbReference>
<name>A0A523BBP7_9CREN</name>
<evidence type="ECO:0000256" key="4">
    <source>
        <dbReference type="ARBA" id="ARBA00022741"/>
    </source>
</evidence>
<evidence type="ECO:0000256" key="7">
    <source>
        <dbReference type="ARBA" id="ARBA00023027"/>
    </source>
</evidence>
<dbReference type="NCBIfam" id="NF010587">
    <property type="entry name" value="PRK13980.1"/>
    <property type="match status" value="1"/>
</dbReference>
<dbReference type="InterPro" id="IPR003694">
    <property type="entry name" value="NAD_synthase"/>
</dbReference>
<evidence type="ECO:0000256" key="8">
    <source>
        <dbReference type="HAMAP-Rule" id="MF_00193"/>
    </source>
</evidence>
<dbReference type="GO" id="GO:0005524">
    <property type="term" value="F:ATP binding"/>
    <property type="evidence" value="ECO:0007669"/>
    <property type="project" value="UniProtKB-UniRule"/>
</dbReference>
<feature type="domain" description="NAD/GMP synthase" evidence="11">
    <location>
        <begin position="19"/>
        <end position="255"/>
    </location>
</feature>
<dbReference type="Pfam" id="PF02540">
    <property type="entry name" value="NAD_synthase"/>
    <property type="match status" value="1"/>
</dbReference>
<organism evidence="12 13">
    <name type="scientific">Thermoproteota archaeon</name>
    <dbReference type="NCBI Taxonomy" id="2056631"/>
    <lineage>
        <taxon>Archaea</taxon>
        <taxon>Thermoproteota</taxon>
    </lineage>
</organism>
<feature type="binding site" description="in other chain" evidence="8">
    <location>
        <begin position="250"/>
        <end position="251"/>
    </location>
    <ligand>
        <name>deamido-NAD(+)</name>
        <dbReference type="ChEBI" id="CHEBI:58437"/>
        <note>ligand shared between two neighboring subunits</note>
    </ligand>
</feature>
<comment type="subunit">
    <text evidence="8">Homodimer.</text>
</comment>
<keyword evidence="2 8" id="KW-0436">Ligase</keyword>
<dbReference type="InterPro" id="IPR014729">
    <property type="entry name" value="Rossmann-like_a/b/a_fold"/>
</dbReference>